<protein>
    <submittedName>
        <fullName evidence="2">Uncharacterized protein</fullName>
    </submittedName>
</protein>
<feature type="region of interest" description="Disordered" evidence="1">
    <location>
        <begin position="71"/>
        <end position="105"/>
    </location>
</feature>
<organism evidence="2 3">
    <name type="scientific">Daphnia magna</name>
    <dbReference type="NCBI Taxonomy" id="35525"/>
    <lineage>
        <taxon>Eukaryota</taxon>
        <taxon>Metazoa</taxon>
        <taxon>Ecdysozoa</taxon>
        <taxon>Arthropoda</taxon>
        <taxon>Crustacea</taxon>
        <taxon>Branchiopoda</taxon>
        <taxon>Diplostraca</taxon>
        <taxon>Cladocera</taxon>
        <taxon>Anomopoda</taxon>
        <taxon>Daphniidae</taxon>
        <taxon>Daphnia</taxon>
    </lineage>
</organism>
<gene>
    <name evidence="2" type="ORF">APZ42_001156</name>
</gene>
<proteinExistence type="predicted"/>
<keyword evidence="3" id="KW-1185">Reference proteome</keyword>
<dbReference type="Proteomes" id="UP000076858">
    <property type="component" value="Unassembled WGS sequence"/>
</dbReference>
<dbReference type="EMBL" id="LRGB01005631">
    <property type="protein sequence ID" value="KZS01979.1"/>
    <property type="molecule type" value="Genomic_DNA"/>
</dbReference>
<accession>A0A164J508</accession>
<evidence type="ECO:0000313" key="3">
    <source>
        <dbReference type="Proteomes" id="UP000076858"/>
    </source>
</evidence>
<evidence type="ECO:0000313" key="2">
    <source>
        <dbReference type="EMBL" id="KZS01979.1"/>
    </source>
</evidence>
<comment type="caution">
    <text evidence="2">The sequence shown here is derived from an EMBL/GenBank/DDBJ whole genome shotgun (WGS) entry which is preliminary data.</text>
</comment>
<feature type="compositionally biased region" description="Basic and acidic residues" evidence="1">
    <location>
        <begin position="80"/>
        <end position="93"/>
    </location>
</feature>
<sequence length="105" mass="12127">MMDRIDVHVCDDKKQWRTKIMHRESIAPIEFTFLCIHTVSAKWKRKIFGDDASIQFVLGIPTSDVFIDMDSKMSTPKSGDSPRSHEEAYDRLNHASFAKRNTLTP</sequence>
<evidence type="ECO:0000256" key="1">
    <source>
        <dbReference type="SAM" id="MobiDB-lite"/>
    </source>
</evidence>
<reference evidence="2 3" key="1">
    <citation type="submission" date="2016-03" db="EMBL/GenBank/DDBJ databases">
        <title>EvidentialGene: Evidence-directed Construction of Genes on Genomes.</title>
        <authorList>
            <person name="Gilbert D.G."/>
            <person name="Choi J.-H."/>
            <person name="Mockaitis K."/>
            <person name="Colbourne J."/>
            <person name="Pfrender M."/>
        </authorList>
    </citation>
    <scope>NUCLEOTIDE SEQUENCE [LARGE SCALE GENOMIC DNA]</scope>
    <source>
        <strain evidence="2 3">Xinb3</strain>
        <tissue evidence="2">Complete organism</tissue>
    </source>
</reference>
<name>A0A164J508_9CRUS</name>
<dbReference type="AlphaFoldDB" id="A0A164J508"/>